<keyword evidence="4" id="KW-0547">Nucleotide-binding</keyword>
<dbReference type="SUPFAM" id="SSF48452">
    <property type="entry name" value="TPR-like"/>
    <property type="match status" value="2"/>
</dbReference>
<dbReference type="GO" id="GO:0000156">
    <property type="term" value="F:phosphorelay response regulator activity"/>
    <property type="evidence" value="ECO:0007669"/>
    <property type="project" value="TreeGrafter"/>
</dbReference>
<sequence>MITQITIRSTLTIVKIFCVSFIASASGDKNGNAFFDGVDSLSRHGNHELAIDTLNDFISEELNTDSIDYKIVSWAYLKQGQLNQTIGRSFESIVSLENALKYAYLSEDSIEISNAHYQLGSSYTILGRYEEALESYARALEIDRALESWMGVAMDLNSIGRIYEVWGKFDQALKFLIESLAISEEIGNQNLIALRYASIGSVYKSKSEYSTALEWLYKSLELEKNNNNKLRQGYRFDQIGEIYTLQGNFELANYYLNKALSIFNEKNIPTSQSITLNHLGLNSLKNNDYNNAITFYNKSLSIAKEINHSNMLIKNKKGLSELYKAIGDFKRALDFYQQYVEQKDSAFTEKASQELMFFKAKFETEKKEKELAVLNQEKLERELALNKSKQQKAFMIGLSIILITLLITIYNRYMLKKQAQIKLSAINTQLKETNKTKDLFFNIMAHDLKNPIYAFRNISLAVHDNYKDLDRNEIVYYLKELKSSSGKLCTFLDDLLKWASSQIGRIKPTVQPFKIRPIIDEVVHLHQTMLSEKDIALLVDIPETHEAMADKNMIKTVLRNIISNAIKSTENKGQIKVLSKNKSDTLTLQICDNGKGMSRETIKNLFSITSKLSGFNTGSETVSGLGLILSDEFIRKNNGSIEVESSIGKGSIFSIHLPSR</sequence>
<keyword evidence="9" id="KW-1133">Transmembrane helix</keyword>
<dbReference type="Pfam" id="PF02518">
    <property type="entry name" value="HATPase_c"/>
    <property type="match status" value="1"/>
</dbReference>
<feature type="repeat" description="TPR" evidence="8">
    <location>
        <begin position="193"/>
        <end position="226"/>
    </location>
</feature>
<evidence type="ECO:0000256" key="1">
    <source>
        <dbReference type="ARBA" id="ARBA00000085"/>
    </source>
</evidence>
<keyword evidence="5 12" id="KW-0418">Kinase</keyword>
<keyword evidence="7" id="KW-0902">Two-component regulatory system</keyword>
<evidence type="ECO:0000313" key="13">
    <source>
        <dbReference type="Proteomes" id="UP000295221"/>
    </source>
</evidence>
<keyword evidence="3" id="KW-0808">Transferase</keyword>
<keyword evidence="10" id="KW-0732">Signal</keyword>
<dbReference type="InterPro" id="IPR050351">
    <property type="entry name" value="BphY/WalK/GraS-like"/>
</dbReference>
<dbReference type="SMART" id="SM00387">
    <property type="entry name" value="HATPase_c"/>
    <property type="match status" value="1"/>
</dbReference>
<dbReference type="PANTHER" id="PTHR42878:SF7">
    <property type="entry name" value="SENSOR HISTIDINE KINASE GLRK"/>
    <property type="match status" value="1"/>
</dbReference>
<keyword evidence="9" id="KW-0812">Transmembrane</keyword>
<dbReference type="PROSITE" id="PS50005">
    <property type="entry name" value="TPR"/>
    <property type="match status" value="2"/>
</dbReference>
<dbReference type="PANTHER" id="PTHR42878">
    <property type="entry name" value="TWO-COMPONENT HISTIDINE KINASE"/>
    <property type="match status" value="1"/>
</dbReference>
<feature type="repeat" description="TPR" evidence="8">
    <location>
        <begin position="113"/>
        <end position="146"/>
    </location>
</feature>
<reference evidence="12 13" key="1">
    <citation type="submission" date="2019-03" db="EMBL/GenBank/DDBJ databases">
        <title>Genomic Encyclopedia of Type Strains, Phase IV (KMG-IV): sequencing the most valuable type-strain genomes for metagenomic binning, comparative biology and taxonomic classification.</title>
        <authorList>
            <person name="Goeker M."/>
        </authorList>
    </citation>
    <scope>NUCLEOTIDE SEQUENCE [LARGE SCALE GENOMIC DNA]</scope>
    <source>
        <strain evidence="12 13">DSM 24179</strain>
    </source>
</reference>
<name>A0A4R2GQL5_9BACT</name>
<evidence type="ECO:0000259" key="11">
    <source>
        <dbReference type="PROSITE" id="PS50109"/>
    </source>
</evidence>
<evidence type="ECO:0000256" key="4">
    <source>
        <dbReference type="ARBA" id="ARBA00022741"/>
    </source>
</evidence>
<evidence type="ECO:0000256" key="3">
    <source>
        <dbReference type="ARBA" id="ARBA00022679"/>
    </source>
</evidence>
<evidence type="ECO:0000256" key="7">
    <source>
        <dbReference type="ARBA" id="ARBA00023012"/>
    </source>
</evidence>
<evidence type="ECO:0000256" key="9">
    <source>
        <dbReference type="SAM" id="Phobius"/>
    </source>
</evidence>
<comment type="caution">
    <text evidence="12">The sequence shown here is derived from an EMBL/GenBank/DDBJ whole genome shotgun (WGS) entry which is preliminary data.</text>
</comment>
<dbReference type="Pfam" id="PF13424">
    <property type="entry name" value="TPR_12"/>
    <property type="match status" value="2"/>
</dbReference>
<dbReference type="GO" id="GO:0007234">
    <property type="term" value="P:osmosensory signaling via phosphorelay pathway"/>
    <property type="evidence" value="ECO:0007669"/>
    <property type="project" value="TreeGrafter"/>
</dbReference>
<dbReference type="OrthoDB" id="1116352at2"/>
<dbReference type="InterPro" id="IPR036097">
    <property type="entry name" value="HisK_dim/P_sf"/>
</dbReference>
<dbReference type="GO" id="GO:0030295">
    <property type="term" value="F:protein kinase activator activity"/>
    <property type="evidence" value="ECO:0007669"/>
    <property type="project" value="TreeGrafter"/>
</dbReference>
<dbReference type="PROSITE" id="PS50293">
    <property type="entry name" value="TPR_REGION"/>
    <property type="match status" value="1"/>
</dbReference>
<keyword evidence="8" id="KW-0802">TPR repeat</keyword>
<dbReference type="InterPro" id="IPR036890">
    <property type="entry name" value="HATPase_C_sf"/>
</dbReference>
<protein>
    <recommendedName>
        <fullName evidence="2">histidine kinase</fullName>
        <ecNumber evidence="2">2.7.13.3</ecNumber>
    </recommendedName>
</protein>
<evidence type="ECO:0000313" key="12">
    <source>
        <dbReference type="EMBL" id="TCO11029.1"/>
    </source>
</evidence>
<dbReference type="InterPro" id="IPR019734">
    <property type="entry name" value="TPR_rpt"/>
</dbReference>
<dbReference type="InterPro" id="IPR011990">
    <property type="entry name" value="TPR-like_helical_dom_sf"/>
</dbReference>
<dbReference type="GO" id="GO:0000155">
    <property type="term" value="F:phosphorelay sensor kinase activity"/>
    <property type="evidence" value="ECO:0007669"/>
    <property type="project" value="InterPro"/>
</dbReference>
<feature type="chain" id="PRO_5020693512" description="histidine kinase" evidence="10">
    <location>
        <begin position="26"/>
        <end position="660"/>
    </location>
</feature>
<dbReference type="Gene3D" id="3.30.565.10">
    <property type="entry name" value="Histidine kinase-like ATPase, C-terminal domain"/>
    <property type="match status" value="1"/>
</dbReference>
<dbReference type="SUPFAM" id="SSF55874">
    <property type="entry name" value="ATPase domain of HSP90 chaperone/DNA topoisomerase II/histidine kinase"/>
    <property type="match status" value="1"/>
</dbReference>
<dbReference type="EC" id="2.7.13.3" evidence="2"/>
<evidence type="ECO:0000256" key="6">
    <source>
        <dbReference type="ARBA" id="ARBA00022840"/>
    </source>
</evidence>
<dbReference type="RefSeq" id="WP_132432011.1">
    <property type="nucleotide sequence ID" value="NZ_SLWK01000001.1"/>
</dbReference>
<dbReference type="Gene3D" id="1.10.287.130">
    <property type="match status" value="1"/>
</dbReference>
<feature type="transmembrane region" description="Helical" evidence="9">
    <location>
        <begin position="393"/>
        <end position="413"/>
    </location>
</feature>
<keyword evidence="6" id="KW-0067">ATP-binding</keyword>
<dbReference type="Gene3D" id="1.25.40.10">
    <property type="entry name" value="Tetratricopeptide repeat domain"/>
    <property type="match status" value="1"/>
</dbReference>
<dbReference type="CDD" id="cd00075">
    <property type="entry name" value="HATPase"/>
    <property type="match status" value="1"/>
</dbReference>
<dbReference type="GO" id="GO:0005524">
    <property type="term" value="F:ATP binding"/>
    <property type="evidence" value="ECO:0007669"/>
    <property type="project" value="UniProtKB-KW"/>
</dbReference>
<evidence type="ECO:0000256" key="5">
    <source>
        <dbReference type="ARBA" id="ARBA00022777"/>
    </source>
</evidence>
<dbReference type="InterPro" id="IPR005467">
    <property type="entry name" value="His_kinase_dom"/>
</dbReference>
<evidence type="ECO:0000256" key="2">
    <source>
        <dbReference type="ARBA" id="ARBA00012438"/>
    </source>
</evidence>
<dbReference type="SMART" id="SM00028">
    <property type="entry name" value="TPR"/>
    <property type="match status" value="5"/>
</dbReference>
<evidence type="ECO:0000256" key="10">
    <source>
        <dbReference type="SAM" id="SignalP"/>
    </source>
</evidence>
<keyword evidence="9" id="KW-0472">Membrane</keyword>
<accession>A0A4R2GQL5</accession>
<feature type="signal peptide" evidence="10">
    <location>
        <begin position="1"/>
        <end position="25"/>
    </location>
</feature>
<keyword evidence="13" id="KW-1185">Reference proteome</keyword>
<gene>
    <name evidence="12" type="ORF">EV194_101663</name>
</gene>
<comment type="catalytic activity">
    <reaction evidence="1">
        <text>ATP + protein L-histidine = ADP + protein N-phospho-L-histidine.</text>
        <dbReference type="EC" id="2.7.13.3"/>
    </reaction>
</comment>
<dbReference type="Proteomes" id="UP000295221">
    <property type="component" value="Unassembled WGS sequence"/>
</dbReference>
<dbReference type="SUPFAM" id="SSF47384">
    <property type="entry name" value="Homodimeric domain of signal transducing histidine kinase"/>
    <property type="match status" value="1"/>
</dbReference>
<dbReference type="PROSITE" id="PS50109">
    <property type="entry name" value="HIS_KIN"/>
    <property type="match status" value="1"/>
</dbReference>
<feature type="domain" description="Histidine kinase" evidence="11">
    <location>
        <begin position="443"/>
        <end position="660"/>
    </location>
</feature>
<dbReference type="InterPro" id="IPR004358">
    <property type="entry name" value="Sig_transdc_His_kin-like_C"/>
</dbReference>
<proteinExistence type="predicted"/>
<dbReference type="PRINTS" id="PR00344">
    <property type="entry name" value="BCTRLSENSOR"/>
</dbReference>
<dbReference type="InterPro" id="IPR003594">
    <property type="entry name" value="HATPase_dom"/>
</dbReference>
<evidence type="ECO:0000256" key="8">
    <source>
        <dbReference type="PROSITE-ProRule" id="PRU00339"/>
    </source>
</evidence>
<dbReference type="EMBL" id="SLWK01000001">
    <property type="protein sequence ID" value="TCO11029.1"/>
    <property type="molecule type" value="Genomic_DNA"/>
</dbReference>
<organism evidence="12 13">
    <name type="scientific">Natronoflexus pectinivorans</name>
    <dbReference type="NCBI Taxonomy" id="682526"/>
    <lineage>
        <taxon>Bacteria</taxon>
        <taxon>Pseudomonadati</taxon>
        <taxon>Bacteroidota</taxon>
        <taxon>Bacteroidia</taxon>
        <taxon>Marinilabiliales</taxon>
        <taxon>Marinilabiliaceae</taxon>
        <taxon>Natronoflexus</taxon>
    </lineage>
</organism>
<dbReference type="AlphaFoldDB" id="A0A4R2GQL5"/>